<dbReference type="PANTHER" id="PTHR37542:SF1">
    <property type="entry name" value="PRION-INHIBITION AND PROPAGATION HELO DOMAIN-CONTAINING PROTEIN"/>
    <property type="match status" value="1"/>
</dbReference>
<name>A0AAV9J7X7_9PEZI</name>
<dbReference type="PROSITE" id="PS50011">
    <property type="entry name" value="PROTEIN_KINASE_DOM"/>
    <property type="match status" value="1"/>
</dbReference>
<sequence length="127" mass="14290">MHTLDFVHKSVRPENVIGFDDGCSGPGSFFLIRFQQVRSADGKTYLRGDSAWEKNIYRHPDRQGPYLEQAYSMQHDIYSLGVCLLEIGIWQSPLAYLTDRTVEGPAAAADSRWKNLGSRDQAPSKAI</sequence>
<dbReference type="AlphaFoldDB" id="A0AAV9J7X7"/>
<evidence type="ECO:0000313" key="2">
    <source>
        <dbReference type="EMBL" id="KAK4541124.1"/>
    </source>
</evidence>
<protein>
    <recommendedName>
        <fullName evidence="1">Protein kinase domain-containing protein</fullName>
    </recommendedName>
</protein>
<dbReference type="GO" id="GO:0004672">
    <property type="term" value="F:protein kinase activity"/>
    <property type="evidence" value="ECO:0007669"/>
    <property type="project" value="InterPro"/>
</dbReference>
<dbReference type="PANTHER" id="PTHR37542">
    <property type="entry name" value="HELO DOMAIN-CONTAINING PROTEIN-RELATED"/>
    <property type="match status" value="1"/>
</dbReference>
<accession>A0AAV9J7X7</accession>
<keyword evidence="3" id="KW-1185">Reference proteome</keyword>
<organism evidence="2 3">
    <name type="scientific">Oleoguttula mirabilis</name>
    <dbReference type="NCBI Taxonomy" id="1507867"/>
    <lineage>
        <taxon>Eukaryota</taxon>
        <taxon>Fungi</taxon>
        <taxon>Dikarya</taxon>
        <taxon>Ascomycota</taxon>
        <taxon>Pezizomycotina</taxon>
        <taxon>Dothideomycetes</taxon>
        <taxon>Dothideomycetidae</taxon>
        <taxon>Mycosphaerellales</taxon>
        <taxon>Teratosphaeriaceae</taxon>
        <taxon>Oleoguttula</taxon>
    </lineage>
</organism>
<dbReference type="InterPro" id="IPR011009">
    <property type="entry name" value="Kinase-like_dom_sf"/>
</dbReference>
<evidence type="ECO:0000259" key="1">
    <source>
        <dbReference type="PROSITE" id="PS50011"/>
    </source>
</evidence>
<proteinExistence type="predicted"/>
<comment type="caution">
    <text evidence="2">The sequence shown here is derived from an EMBL/GenBank/DDBJ whole genome shotgun (WGS) entry which is preliminary data.</text>
</comment>
<dbReference type="SUPFAM" id="SSF56112">
    <property type="entry name" value="Protein kinase-like (PK-like)"/>
    <property type="match status" value="1"/>
</dbReference>
<gene>
    <name evidence="2" type="ORF">LTR36_008349</name>
</gene>
<dbReference type="InterPro" id="IPR000719">
    <property type="entry name" value="Prot_kinase_dom"/>
</dbReference>
<reference evidence="2 3" key="1">
    <citation type="submission" date="2021-11" db="EMBL/GenBank/DDBJ databases">
        <title>Black yeast isolated from Biological Soil Crust.</title>
        <authorList>
            <person name="Kurbessoian T."/>
        </authorList>
    </citation>
    <scope>NUCLEOTIDE SEQUENCE [LARGE SCALE GENOMIC DNA]</scope>
    <source>
        <strain evidence="2 3">CCFEE 5522</strain>
    </source>
</reference>
<dbReference type="EMBL" id="JAVFHQ010000057">
    <property type="protein sequence ID" value="KAK4541124.1"/>
    <property type="molecule type" value="Genomic_DNA"/>
</dbReference>
<feature type="domain" description="Protein kinase" evidence="1">
    <location>
        <begin position="1"/>
        <end position="127"/>
    </location>
</feature>
<evidence type="ECO:0000313" key="3">
    <source>
        <dbReference type="Proteomes" id="UP001324427"/>
    </source>
</evidence>
<dbReference type="GO" id="GO:0005524">
    <property type="term" value="F:ATP binding"/>
    <property type="evidence" value="ECO:0007669"/>
    <property type="project" value="InterPro"/>
</dbReference>
<dbReference type="Gene3D" id="1.10.510.10">
    <property type="entry name" value="Transferase(Phosphotransferase) domain 1"/>
    <property type="match status" value="1"/>
</dbReference>
<dbReference type="Proteomes" id="UP001324427">
    <property type="component" value="Unassembled WGS sequence"/>
</dbReference>